<dbReference type="PROSITE" id="PS51450">
    <property type="entry name" value="LRR"/>
    <property type="match status" value="2"/>
</dbReference>
<dbReference type="Pfam" id="PF12799">
    <property type="entry name" value="LRR_4"/>
    <property type="match status" value="1"/>
</dbReference>
<dbReference type="InterPro" id="IPR003591">
    <property type="entry name" value="Leu-rich_rpt_typical-subtyp"/>
</dbReference>
<dbReference type="InterPro" id="IPR025875">
    <property type="entry name" value="Leu-rich_rpt_4"/>
</dbReference>
<dbReference type="PANTHER" id="PTHR48051">
    <property type="match status" value="1"/>
</dbReference>
<dbReference type="PANTHER" id="PTHR48051:SF1">
    <property type="entry name" value="RAS SUPPRESSOR PROTEIN 1"/>
    <property type="match status" value="1"/>
</dbReference>
<accession>A0A815XFU8</accession>
<dbReference type="SMART" id="SM00369">
    <property type="entry name" value="LRR_TYP"/>
    <property type="match status" value="5"/>
</dbReference>
<proteinExistence type="predicted"/>
<keyword evidence="3" id="KW-0732">Signal</keyword>
<evidence type="ECO:0000256" key="2">
    <source>
        <dbReference type="ARBA" id="ARBA00022737"/>
    </source>
</evidence>
<dbReference type="AlphaFoldDB" id="A0A815XFU8"/>
<evidence type="ECO:0000256" key="3">
    <source>
        <dbReference type="SAM" id="SignalP"/>
    </source>
</evidence>
<feature type="chain" id="PRO_5036229246" evidence="3">
    <location>
        <begin position="24"/>
        <end position="528"/>
    </location>
</feature>
<dbReference type="Gene3D" id="3.80.10.10">
    <property type="entry name" value="Ribonuclease Inhibitor"/>
    <property type="match status" value="3"/>
</dbReference>
<keyword evidence="2" id="KW-0677">Repeat</keyword>
<dbReference type="EMBL" id="CAJNOR010005328">
    <property type="protein sequence ID" value="CAF1557229.1"/>
    <property type="molecule type" value="Genomic_DNA"/>
</dbReference>
<dbReference type="Proteomes" id="UP000663828">
    <property type="component" value="Unassembled WGS sequence"/>
</dbReference>
<organism evidence="5 6">
    <name type="scientific">Adineta ricciae</name>
    <name type="common">Rotifer</name>
    <dbReference type="NCBI Taxonomy" id="249248"/>
    <lineage>
        <taxon>Eukaryota</taxon>
        <taxon>Metazoa</taxon>
        <taxon>Spiralia</taxon>
        <taxon>Gnathifera</taxon>
        <taxon>Rotifera</taxon>
        <taxon>Eurotatoria</taxon>
        <taxon>Bdelloidea</taxon>
        <taxon>Adinetida</taxon>
        <taxon>Adinetidae</taxon>
        <taxon>Adineta</taxon>
    </lineage>
</organism>
<name>A0A815XFU8_ADIRI</name>
<gene>
    <name evidence="4" type="ORF">EDS130_LOCUS39806</name>
    <name evidence="5" type="ORF">XAT740_LOCUS43344</name>
</gene>
<dbReference type="InterPro" id="IPR001611">
    <property type="entry name" value="Leu-rich_rpt"/>
</dbReference>
<dbReference type="EMBL" id="CAJNOJ010000458">
    <property type="protein sequence ID" value="CAF1455556.1"/>
    <property type="molecule type" value="Genomic_DNA"/>
</dbReference>
<dbReference type="GO" id="GO:0005737">
    <property type="term" value="C:cytoplasm"/>
    <property type="evidence" value="ECO:0007669"/>
    <property type="project" value="TreeGrafter"/>
</dbReference>
<dbReference type="Proteomes" id="UP000663852">
    <property type="component" value="Unassembled WGS sequence"/>
</dbReference>
<dbReference type="InterPro" id="IPR050216">
    <property type="entry name" value="LRR_domain-containing"/>
</dbReference>
<dbReference type="InterPro" id="IPR032675">
    <property type="entry name" value="LRR_dom_sf"/>
</dbReference>
<evidence type="ECO:0000313" key="5">
    <source>
        <dbReference type="EMBL" id="CAF1557229.1"/>
    </source>
</evidence>
<evidence type="ECO:0000313" key="4">
    <source>
        <dbReference type="EMBL" id="CAF1455556.1"/>
    </source>
</evidence>
<sequence>MKSIPVLLFIYFSFINLNVIINAQIDCTIYSDDIDIINLNPFYVRPNRYPLLSSIDYNATSRQVTSFNIFNDQNPSSNIYCLKNLQSLRLINTNLPILSDIKNFQNLTSLIIQSDNGMINQHLPSELGELTSMNELALTDIKNLEDLPDEIEYLVQLRSLTLKEIPNFKKLSDENMRKLVNLYILNLIDLPNLSNIPSTINNYQFLQRLEITKTNINKFELENLNNLSSLKMASNLMLKSLKITDMLKLSSIDISYNNELLELKIQNLNLLQSFTLLSNTKLISLEMENISTLQSIWLTNSEQLKTITFNNLSSLSTFESALLSNLQSISFENLPLISTIRVVGSPFLENISFTNLPLIKELDLSNCQLKSFPQSILSLKSLKTLTMQFNQLSSLPSTLSNDLPNLQILKLMNNKFQEKIFQPPLIYIRELYLNNNSLTSLDGIAEYKSLQRLDLPFNQISSIPLEIMKLSSTLQMLSINSNRLITIPYQMTNMRTLKTFNAANNNITFVERQKIVNFFRNTPIGLNV</sequence>
<feature type="signal peptide" evidence="3">
    <location>
        <begin position="1"/>
        <end position="23"/>
    </location>
</feature>
<protein>
    <submittedName>
        <fullName evidence="5">Uncharacterized protein</fullName>
    </submittedName>
</protein>
<keyword evidence="6" id="KW-1185">Reference proteome</keyword>
<comment type="caution">
    <text evidence="5">The sequence shown here is derived from an EMBL/GenBank/DDBJ whole genome shotgun (WGS) entry which is preliminary data.</text>
</comment>
<dbReference type="SUPFAM" id="SSF52058">
    <property type="entry name" value="L domain-like"/>
    <property type="match status" value="2"/>
</dbReference>
<evidence type="ECO:0000313" key="6">
    <source>
        <dbReference type="Proteomes" id="UP000663828"/>
    </source>
</evidence>
<keyword evidence="1" id="KW-0433">Leucine-rich repeat</keyword>
<dbReference type="OrthoDB" id="1060944at2759"/>
<evidence type="ECO:0000256" key="1">
    <source>
        <dbReference type="ARBA" id="ARBA00022614"/>
    </source>
</evidence>
<reference evidence="5" key="1">
    <citation type="submission" date="2021-02" db="EMBL/GenBank/DDBJ databases">
        <authorList>
            <person name="Nowell W R."/>
        </authorList>
    </citation>
    <scope>NUCLEOTIDE SEQUENCE</scope>
</reference>